<dbReference type="GeneTree" id="ENSGT00640000091774"/>
<protein>
    <submittedName>
        <fullName evidence="4">Si:dkeyp-38g8.5</fullName>
    </submittedName>
</protein>
<evidence type="ECO:0000256" key="1">
    <source>
        <dbReference type="SAM" id="Coils"/>
    </source>
</evidence>
<evidence type="ECO:0000313" key="4">
    <source>
        <dbReference type="Ensembl" id="ENSFHEP00000003748.1"/>
    </source>
</evidence>
<evidence type="ECO:0000259" key="3">
    <source>
        <dbReference type="Pfam" id="PF13837"/>
    </source>
</evidence>
<dbReference type="Pfam" id="PF13837">
    <property type="entry name" value="Myb_DNA-bind_4"/>
    <property type="match status" value="1"/>
</dbReference>
<feature type="coiled-coil region" evidence="1">
    <location>
        <begin position="240"/>
        <end position="302"/>
    </location>
</feature>
<reference evidence="4" key="1">
    <citation type="submission" date="2025-08" db="UniProtKB">
        <authorList>
            <consortium name="Ensembl"/>
        </authorList>
    </citation>
    <scope>IDENTIFICATION</scope>
</reference>
<dbReference type="GO" id="GO:0005856">
    <property type="term" value="C:cytoskeleton"/>
    <property type="evidence" value="ECO:0007669"/>
    <property type="project" value="TreeGrafter"/>
</dbReference>
<keyword evidence="1" id="KW-0175">Coiled coil</keyword>
<reference evidence="4" key="2">
    <citation type="submission" date="2025-09" db="UniProtKB">
        <authorList>
            <consortium name="Ensembl"/>
        </authorList>
    </citation>
    <scope>IDENTIFICATION</scope>
</reference>
<dbReference type="Ensembl" id="ENSFHET00000010022.1">
    <property type="protein sequence ID" value="ENSFHEP00000003748.1"/>
    <property type="gene ID" value="ENSFHEG00000004625.1"/>
</dbReference>
<dbReference type="Proteomes" id="UP000265000">
    <property type="component" value="Unplaced"/>
</dbReference>
<evidence type="ECO:0000256" key="2">
    <source>
        <dbReference type="SAM" id="MobiDB-lite"/>
    </source>
</evidence>
<name>A0A3Q2SUH4_FUNHE</name>
<keyword evidence="5" id="KW-1185">Reference proteome</keyword>
<feature type="domain" description="Myb/SANT-like DNA-binding" evidence="3">
    <location>
        <begin position="33"/>
        <end position="116"/>
    </location>
</feature>
<organism evidence="4 5">
    <name type="scientific">Fundulus heteroclitus</name>
    <name type="common">Killifish</name>
    <name type="synonym">Mummichog</name>
    <dbReference type="NCBI Taxonomy" id="8078"/>
    <lineage>
        <taxon>Eukaryota</taxon>
        <taxon>Metazoa</taxon>
        <taxon>Chordata</taxon>
        <taxon>Craniata</taxon>
        <taxon>Vertebrata</taxon>
        <taxon>Euteleostomi</taxon>
        <taxon>Actinopterygii</taxon>
        <taxon>Neopterygii</taxon>
        <taxon>Teleostei</taxon>
        <taxon>Neoteleostei</taxon>
        <taxon>Acanthomorphata</taxon>
        <taxon>Ovalentaria</taxon>
        <taxon>Atherinomorphae</taxon>
        <taxon>Cyprinodontiformes</taxon>
        <taxon>Fundulidae</taxon>
        <taxon>Fundulus</taxon>
    </lineage>
</organism>
<dbReference type="AlphaFoldDB" id="A0A3Q2SUH4"/>
<feature type="region of interest" description="Disordered" evidence="2">
    <location>
        <begin position="305"/>
        <end position="324"/>
    </location>
</feature>
<dbReference type="PANTHER" id="PTHR38709:SF1">
    <property type="entry name" value="DREBRIN"/>
    <property type="match status" value="1"/>
</dbReference>
<dbReference type="STRING" id="8078.ENSFHEP00000003748"/>
<proteinExistence type="predicted"/>
<evidence type="ECO:0000313" key="5">
    <source>
        <dbReference type="Proteomes" id="UP000265000"/>
    </source>
</evidence>
<dbReference type="PANTHER" id="PTHR38709">
    <property type="entry name" value="SI:CH73-193C12.2-RELATED"/>
    <property type="match status" value="1"/>
</dbReference>
<accession>A0A3Q2SUH4</accession>
<dbReference type="InterPro" id="IPR044822">
    <property type="entry name" value="Myb_DNA-bind_4"/>
</dbReference>
<sequence>MKEIIMEIIAQPDHAYTTMCDQLNATEFTYKMSNNEIQNFVKLRVSNSYLFSGLRNSSKWAWRTILKHMGLHQRMNHRQASKKWENLKKRYKELKNPPEGVKAVPESWPFFNLMDDAMEGRLQGSAPILKALPTYSNNSDFLPAPTPKRRKLSNMEVSSAADVAAGRAEVEVLLNGDEDGTSEAVLEEIIELKDFVQEVDIGTDSEPLGYKSEQVSLQRKRTDRNIVALNREGTLVERERAVMQRERAVMERERAVMEREKGVMERERGVMERERLMLEKDRDALQSERLALEKEKARLQSLFAPKDRTEEVAEDDSKAVSDAEDRKERFLCLLEKLSEHF</sequence>